<dbReference type="Proteomes" id="UP000472272">
    <property type="component" value="Chromosome 3"/>
</dbReference>
<reference evidence="1" key="3">
    <citation type="submission" date="2025-09" db="UniProtKB">
        <authorList>
            <consortium name="Ensembl"/>
        </authorList>
    </citation>
    <scope>IDENTIFICATION</scope>
</reference>
<organism evidence="1 2">
    <name type="scientific">Podarcis muralis</name>
    <name type="common">Wall lizard</name>
    <name type="synonym">Lacerta muralis</name>
    <dbReference type="NCBI Taxonomy" id="64176"/>
    <lineage>
        <taxon>Eukaryota</taxon>
        <taxon>Metazoa</taxon>
        <taxon>Chordata</taxon>
        <taxon>Craniata</taxon>
        <taxon>Vertebrata</taxon>
        <taxon>Euteleostomi</taxon>
        <taxon>Lepidosauria</taxon>
        <taxon>Squamata</taxon>
        <taxon>Bifurcata</taxon>
        <taxon>Unidentata</taxon>
        <taxon>Episquamata</taxon>
        <taxon>Laterata</taxon>
        <taxon>Lacertibaenia</taxon>
        <taxon>Lacertidae</taxon>
        <taxon>Podarcis</taxon>
    </lineage>
</organism>
<sequence>MKLDIFFPATGCQKLIEVDDEHKLRTFCKKCMTAEVSGCSWRGAHVLKQEYCSKEAVYPKEQPSG</sequence>
<reference evidence="1" key="2">
    <citation type="submission" date="2025-08" db="UniProtKB">
        <authorList>
            <consortium name="Ensembl"/>
        </authorList>
    </citation>
    <scope>IDENTIFICATION</scope>
</reference>
<dbReference type="AlphaFoldDB" id="A0A670HZP5"/>
<evidence type="ECO:0000313" key="2">
    <source>
        <dbReference type="Proteomes" id="UP000472272"/>
    </source>
</evidence>
<evidence type="ECO:0000313" key="1">
    <source>
        <dbReference type="Ensembl" id="ENSPMRP00000005066.1"/>
    </source>
</evidence>
<reference evidence="1 2" key="1">
    <citation type="journal article" date="2019" name="Proc. Natl. Acad. Sci. U.S.A.">
        <title>Regulatory changes in pterin and carotenoid genes underlie balanced color polymorphisms in the wall lizard.</title>
        <authorList>
            <person name="Andrade P."/>
            <person name="Pinho C."/>
            <person name="Perez I de Lanuza G."/>
            <person name="Afonso S."/>
            <person name="Brejcha J."/>
            <person name="Rubin C.J."/>
            <person name="Wallerman O."/>
            <person name="Pereira P."/>
            <person name="Sabatino S.J."/>
            <person name="Bellati A."/>
            <person name="Pellitteri-Rosa D."/>
            <person name="Bosakova Z."/>
            <person name="Bunikis I."/>
            <person name="Carretero M.A."/>
            <person name="Feiner N."/>
            <person name="Marsik P."/>
            <person name="Pauperio F."/>
            <person name="Salvi D."/>
            <person name="Soler L."/>
            <person name="While G.M."/>
            <person name="Uller T."/>
            <person name="Font E."/>
            <person name="Andersson L."/>
            <person name="Carneiro M."/>
        </authorList>
    </citation>
    <scope>NUCLEOTIDE SEQUENCE</scope>
</reference>
<proteinExistence type="predicted"/>
<protein>
    <submittedName>
        <fullName evidence="1">Uncharacterized protein</fullName>
    </submittedName>
</protein>
<dbReference type="Ensembl" id="ENSPMRT00000005397.1">
    <property type="protein sequence ID" value="ENSPMRP00000005066.1"/>
    <property type="gene ID" value="ENSPMRG00000003477.1"/>
</dbReference>
<keyword evidence="2" id="KW-1185">Reference proteome</keyword>
<accession>A0A670HZP5</accession>
<name>A0A670HZP5_PODMU</name>